<evidence type="ECO:0000313" key="4">
    <source>
        <dbReference type="Proteomes" id="UP001500630"/>
    </source>
</evidence>
<keyword evidence="1" id="KW-1133">Transmembrane helix</keyword>
<reference evidence="4" key="1">
    <citation type="journal article" date="2019" name="Int. J. Syst. Evol. Microbiol.">
        <title>The Global Catalogue of Microorganisms (GCM) 10K type strain sequencing project: providing services to taxonomists for standard genome sequencing and annotation.</title>
        <authorList>
            <consortium name="The Broad Institute Genomics Platform"/>
            <consortium name="The Broad Institute Genome Sequencing Center for Infectious Disease"/>
            <person name="Wu L."/>
            <person name="Ma J."/>
        </authorList>
    </citation>
    <scope>NUCLEOTIDE SEQUENCE [LARGE SCALE GENOMIC DNA]</scope>
    <source>
        <strain evidence="4">JCM 17326</strain>
    </source>
</reference>
<gene>
    <name evidence="3" type="ORF">GCM10022419_111080</name>
</gene>
<organism evidence="3 4">
    <name type="scientific">Nonomuraea rosea</name>
    <dbReference type="NCBI Taxonomy" id="638574"/>
    <lineage>
        <taxon>Bacteria</taxon>
        <taxon>Bacillati</taxon>
        <taxon>Actinomycetota</taxon>
        <taxon>Actinomycetes</taxon>
        <taxon>Streptosporangiales</taxon>
        <taxon>Streptosporangiaceae</taxon>
        <taxon>Nonomuraea</taxon>
    </lineage>
</organism>
<comment type="caution">
    <text evidence="3">The sequence shown here is derived from an EMBL/GenBank/DDBJ whole genome shotgun (WGS) entry which is preliminary data.</text>
</comment>
<feature type="transmembrane region" description="Helical" evidence="1">
    <location>
        <begin position="276"/>
        <end position="298"/>
    </location>
</feature>
<feature type="signal peptide" evidence="2">
    <location>
        <begin position="1"/>
        <end position="19"/>
    </location>
</feature>
<accession>A0ABP6ZKZ3</accession>
<proteinExistence type="predicted"/>
<keyword evidence="2" id="KW-0732">Signal</keyword>
<dbReference type="Proteomes" id="UP001500630">
    <property type="component" value="Unassembled WGS sequence"/>
</dbReference>
<keyword evidence="1" id="KW-0812">Transmembrane</keyword>
<protein>
    <submittedName>
        <fullName evidence="3">Uncharacterized protein</fullName>
    </submittedName>
</protein>
<evidence type="ECO:0000256" key="1">
    <source>
        <dbReference type="SAM" id="Phobius"/>
    </source>
</evidence>
<sequence length="318" mass="31906">MRVLLLLAGVLLALPSIWAGSHAAWAEPVPVVGLDRAEAVRTGMVPAVGLDGAEAVPTGVVPAVGLDRGEAAVGETVTVTLGGWPPGNVLVEVCGNERRGGSADCAVSGGVTAVVLDGAPTRTSLLLSAPPSACPCVVAATGVTGGAVATAPLRIAGVPETTVTAPAAGVPKITVVGTALPDGPSWWWLFGMSGTTPLEVTVRNDGTAAAVDPPVTLAAGPEGGPGQVVPPPELGTIQPGEQRTFRVEVGLDGPVFGAYEVSGTIQGTVLRTRDSVYPIALLALLVVPLHLTTAWIVFTAPLPAVPDRAARKRDAVRA</sequence>
<dbReference type="EMBL" id="BAABDQ010000043">
    <property type="protein sequence ID" value="GAA3607901.1"/>
    <property type="molecule type" value="Genomic_DNA"/>
</dbReference>
<evidence type="ECO:0000256" key="2">
    <source>
        <dbReference type="SAM" id="SignalP"/>
    </source>
</evidence>
<evidence type="ECO:0000313" key="3">
    <source>
        <dbReference type="EMBL" id="GAA3607901.1"/>
    </source>
</evidence>
<name>A0ABP6ZKZ3_9ACTN</name>
<dbReference type="RefSeq" id="WP_345575071.1">
    <property type="nucleotide sequence ID" value="NZ_BAABDQ010000043.1"/>
</dbReference>
<keyword evidence="1" id="KW-0472">Membrane</keyword>
<keyword evidence="4" id="KW-1185">Reference proteome</keyword>
<feature type="chain" id="PRO_5045946152" evidence="2">
    <location>
        <begin position="20"/>
        <end position="318"/>
    </location>
</feature>